<comment type="caution">
    <text evidence="2">The sequence shown here is derived from an EMBL/GenBank/DDBJ whole genome shotgun (WGS) entry which is preliminary data.</text>
</comment>
<dbReference type="EMBL" id="PZQS01000006">
    <property type="protein sequence ID" value="PVD28088.1"/>
    <property type="molecule type" value="Genomic_DNA"/>
</dbReference>
<keyword evidence="3" id="KW-1185">Reference proteome</keyword>
<evidence type="ECO:0000313" key="2">
    <source>
        <dbReference type="EMBL" id="PVD28088.1"/>
    </source>
</evidence>
<dbReference type="Proteomes" id="UP000245119">
    <property type="component" value="Linkage Group LG6"/>
</dbReference>
<keyword evidence="1" id="KW-0732">Signal</keyword>
<name>A0A2T7P3V2_POMCA</name>
<proteinExistence type="predicted"/>
<dbReference type="OrthoDB" id="6135406at2759"/>
<protein>
    <submittedName>
        <fullName evidence="2">Uncharacterized protein</fullName>
    </submittedName>
</protein>
<gene>
    <name evidence="2" type="ORF">C0Q70_10669</name>
</gene>
<dbReference type="AlphaFoldDB" id="A0A2T7P3V2"/>
<evidence type="ECO:0000313" key="3">
    <source>
        <dbReference type="Proteomes" id="UP000245119"/>
    </source>
</evidence>
<reference evidence="2 3" key="1">
    <citation type="submission" date="2018-04" db="EMBL/GenBank/DDBJ databases">
        <title>The genome of golden apple snail Pomacea canaliculata provides insight into stress tolerance and invasive adaptation.</title>
        <authorList>
            <person name="Liu C."/>
            <person name="Liu B."/>
            <person name="Ren Y."/>
            <person name="Zhang Y."/>
            <person name="Wang H."/>
            <person name="Li S."/>
            <person name="Jiang F."/>
            <person name="Yin L."/>
            <person name="Zhang G."/>
            <person name="Qian W."/>
            <person name="Fan W."/>
        </authorList>
    </citation>
    <scope>NUCLEOTIDE SEQUENCE [LARGE SCALE GENOMIC DNA]</scope>
    <source>
        <strain evidence="2">SZHN2017</strain>
        <tissue evidence="2">Muscle</tissue>
    </source>
</reference>
<feature type="chain" id="PRO_5015680965" evidence="1">
    <location>
        <begin position="17"/>
        <end position="238"/>
    </location>
</feature>
<evidence type="ECO:0000256" key="1">
    <source>
        <dbReference type="SAM" id="SignalP"/>
    </source>
</evidence>
<sequence length="238" mass="25261">MKVVLCLLVLVAAAYAAPKELTDVEKRVFLDSLGLSHLFNLDTLKSTVCAMVLLGGSDDTEAQCETLCQQVLTGELLHSGCPLLCHSCIRCYTEGGWVGVAGGTDRTSDCAYVSVFLGQQLSPSFIMKVVLCLLVLVAAAYAAPKELTDVQKRVFLDGLLDNLGLGHLFDLSTLTSTFCGIVALGGSDDTETQCEGLCHQVLSGETVAENLLHSGCPLLCHSFQSLVHLIHTCPTASP</sequence>
<feature type="signal peptide" evidence="1">
    <location>
        <begin position="1"/>
        <end position="16"/>
    </location>
</feature>
<accession>A0A2T7P3V2</accession>
<organism evidence="2 3">
    <name type="scientific">Pomacea canaliculata</name>
    <name type="common">Golden apple snail</name>
    <dbReference type="NCBI Taxonomy" id="400727"/>
    <lineage>
        <taxon>Eukaryota</taxon>
        <taxon>Metazoa</taxon>
        <taxon>Spiralia</taxon>
        <taxon>Lophotrochozoa</taxon>
        <taxon>Mollusca</taxon>
        <taxon>Gastropoda</taxon>
        <taxon>Caenogastropoda</taxon>
        <taxon>Architaenioglossa</taxon>
        <taxon>Ampullarioidea</taxon>
        <taxon>Ampullariidae</taxon>
        <taxon>Pomacea</taxon>
    </lineage>
</organism>